<dbReference type="InterPro" id="IPR039373">
    <property type="entry name" value="Peptidase_M28B"/>
</dbReference>
<comment type="subcellular location">
    <subcellularLocation>
        <location evidence="1">Cell membrane</location>
        <topology evidence="1">Single-pass type II membrane protein</topology>
    </subcellularLocation>
</comment>
<dbReference type="GeneTree" id="ENSGT01030000234598"/>
<keyword evidence="3" id="KW-1133">Transmembrane helix</keyword>
<sequence length="776" mass="86383">MCSKINVVSLHRASHPVMERVRGIFRDAVPSTNSYSIYHGVEDQEGAELQIEEKQEEVPVLNAGKKSWLPPVSPLYQKILIAIIVIVAAFILGILVTYGSCTKCKRNKPESGGDDNTYEYQQNDDEGVLHWAGLKDMFNEYLKAEEQIENTIRSMCKAPHPAGSEENKELANFILQKFKTYPLDHTWIDTHFVELQYPDRNRPNSLKLIDQDNGTKEQYLMDEQEPYCPFSKTGKVESGLVYVNYGRKEDFKSLSEFGVNPQGQLVLVRTGQISFAEKVFNAESAGALGVLIFPDTDEEISVYGHVHLGTGDPSTPGFPSFNHTQFPNFKSSGLPNIPVQPIKTSVARRLLSELAGVSGPRNWYHSSFSSNGLGPTLSKPGHRISLEVSSVRQSVELLNVFGSIAGRTEPEHYIVVGAQRDSWGPGAARSAVGTAILLELARTLGSMVKNGFQPHRSVLFVSWDAGDFGSVGATEWLEGYLSMLHLKAATYMSLDTAILGDEMFTVKSSPLFKSLVEFVIKQVDNPRRSKESIYESIISKDKAWQEKVMFPLTVDTGAFAFTAFGGVPALEFSFIESSNKYQYLDTKKDTYDSLNNVVGGRLPAVALSVAQVAGLSLIKLLHDDILPMDYTEYSNVLLQHVVKLNSYQAKLKTQGLTFDWLASARGDYTRATQTLKNAISNSDLLNEKMIQSFNVRIMRVEFYFLSQYVSAISCPYRHILMGRGEHTIQALIEALQQAPQDIDTADLRKKLALITWTLKGAANALSGEVWEIQESY</sequence>
<proteinExistence type="inferred from homology"/>
<evidence type="ECO:0000256" key="1">
    <source>
        <dbReference type="ARBA" id="ARBA00004401"/>
    </source>
</evidence>
<feature type="transmembrane region" description="Helical" evidence="3">
    <location>
        <begin position="79"/>
        <end position="99"/>
    </location>
</feature>
<dbReference type="Pfam" id="PF04389">
    <property type="entry name" value="Peptidase_M28"/>
    <property type="match status" value="1"/>
</dbReference>
<comment type="similarity">
    <text evidence="2">Belongs to the peptidase M28 family. M28B subfamily.</text>
</comment>
<dbReference type="PANTHER" id="PTHR10404:SF33">
    <property type="entry name" value="TRANSFERRIN RECEPTOR PROTEIN 2"/>
    <property type="match status" value="1"/>
</dbReference>
<dbReference type="AlphaFoldDB" id="A0A8C5LS94"/>
<dbReference type="Pfam" id="PF02225">
    <property type="entry name" value="PA"/>
    <property type="match status" value="1"/>
</dbReference>
<dbReference type="GO" id="GO:0009897">
    <property type="term" value="C:external side of plasma membrane"/>
    <property type="evidence" value="ECO:0007669"/>
    <property type="project" value="TreeGrafter"/>
</dbReference>
<evidence type="ECO:0000259" key="5">
    <source>
        <dbReference type="Pfam" id="PF04389"/>
    </source>
</evidence>
<dbReference type="InterPro" id="IPR007484">
    <property type="entry name" value="Peptidase_M28"/>
</dbReference>
<dbReference type="SUPFAM" id="SSF47672">
    <property type="entry name" value="Transferrin receptor-like dimerisation domain"/>
    <property type="match status" value="1"/>
</dbReference>
<keyword evidence="7" id="KW-1185">Reference proteome</keyword>
<evidence type="ECO:0000259" key="4">
    <source>
        <dbReference type="Pfam" id="PF02225"/>
    </source>
</evidence>
<gene>
    <name evidence="6" type="primary">TFR2</name>
</gene>
<protein>
    <submittedName>
        <fullName evidence="6">Transferrin receptor 2</fullName>
    </submittedName>
</protein>
<dbReference type="InterPro" id="IPR036757">
    <property type="entry name" value="TFR-like_dimer_dom_sf"/>
</dbReference>
<dbReference type="GO" id="GO:0140298">
    <property type="term" value="P:endocytic iron import into cell"/>
    <property type="evidence" value="ECO:0007669"/>
    <property type="project" value="TreeGrafter"/>
</dbReference>
<feature type="domain" description="PA" evidence="4">
    <location>
        <begin position="240"/>
        <end position="307"/>
    </location>
</feature>
<evidence type="ECO:0000313" key="7">
    <source>
        <dbReference type="Proteomes" id="UP000694569"/>
    </source>
</evidence>
<feature type="domain" description="Peptidase M28" evidence="5">
    <location>
        <begin position="399"/>
        <end position="597"/>
    </location>
</feature>
<keyword evidence="3" id="KW-0812">Transmembrane</keyword>
<dbReference type="Gene3D" id="3.40.630.10">
    <property type="entry name" value="Zn peptidases"/>
    <property type="match status" value="1"/>
</dbReference>
<dbReference type="Ensembl" id="ENSLLET00000003341.1">
    <property type="protein sequence ID" value="ENSLLEP00000003192.1"/>
    <property type="gene ID" value="ENSLLEG00000002056.1"/>
</dbReference>
<dbReference type="SUPFAM" id="SSF53187">
    <property type="entry name" value="Zn-dependent exopeptidases"/>
    <property type="match status" value="1"/>
</dbReference>
<dbReference type="Gene3D" id="1.20.930.40">
    <property type="entry name" value="Transferrin receptor-like, dimerisation domain"/>
    <property type="match status" value="1"/>
</dbReference>
<keyword evidence="3" id="KW-0472">Membrane</keyword>
<reference evidence="6" key="2">
    <citation type="submission" date="2025-09" db="UniProtKB">
        <authorList>
            <consortium name="Ensembl"/>
        </authorList>
    </citation>
    <scope>IDENTIFICATION</scope>
</reference>
<accession>A0A8C5LS94</accession>
<name>A0A8C5LS94_9ANUR</name>
<dbReference type="InterPro" id="IPR003137">
    <property type="entry name" value="PA_domain"/>
</dbReference>
<dbReference type="SUPFAM" id="SSF52025">
    <property type="entry name" value="PA domain"/>
    <property type="match status" value="1"/>
</dbReference>
<reference evidence="6" key="1">
    <citation type="submission" date="2025-08" db="UniProtKB">
        <authorList>
            <consortium name="Ensembl"/>
        </authorList>
    </citation>
    <scope>IDENTIFICATION</scope>
</reference>
<dbReference type="FunFam" id="1.20.930.40:FF:000002">
    <property type="entry name" value="Transferrin receptor protein 1"/>
    <property type="match status" value="1"/>
</dbReference>
<dbReference type="Proteomes" id="UP000694569">
    <property type="component" value="Unplaced"/>
</dbReference>
<organism evidence="6 7">
    <name type="scientific">Leptobrachium leishanense</name>
    <name type="common">Leishan spiny toad</name>
    <dbReference type="NCBI Taxonomy" id="445787"/>
    <lineage>
        <taxon>Eukaryota</taxon>
        <taxon>Metazoa</taxon>
        <taxon>Chordata</taxon>
        <taxon>Craniata</taxon>
        <taxon>Vertebrata</taxon>
        <taxon>Euteleostomi</taxon>
        <taxon>Amphibia</taxon>
        <taxon>Batrachia</taxon>
        <taxon>Anura</taxon>
        <taxon>Pelobatoidea</taxon>
        <taxon>Megophryidae</taxon>
        <taxon>Leptobrachium</taxon>
    </lineage>
</organism>
<evidence type="ECO:0000313" key="6">
    <source>
        <dbReference type="Ensembl" id="ENSLLEP00000003192.1"/>
    </source>
</evidence>
<evidence type="ECO:0000256" key="3">
    <source>
        <dbReference type="SAM" id="Phobius"/>
    </source>
</evidence>
<dbReference type="PANTHER" id="PTHR10404">
    <property type="entry name" value="N-ACETYLATED-ALPHA-LINKED ACIDIC DIPEPTIDASE"/>
    <property type="match status" value="1"/>
</dbReference>
<dbReference type="FunFam" id="3.40.630.10:FF:000101">
    <property type="entry name" value="N-acetylated alpha-linked acidic dipeptidase like 1"/>
    <property type="match status" value="1"/>
</dbReference>
<dbReference type="OrthoDB" id="5841748at2759"/>
<evidence type="ECO:0000256" key="2">
    <source>
        <dbReference type="ARBA" id="ARBA00005634"/>
    </source>
</evidence>
<dbReference type="InterPro" id="IPR046450">
    <property type="entry name" value="PA_dom_sf"/>
</dbReference>
<dbReference type="Gene3D" id="3.50.30.30">
    <property type="match status" value="1"/>
</dbReference>